<sequence length="64" mass="7298">MLKERREYCYDFLSSRDIFVIDSPRSRPVMQVWNVLGERLLFGDNGSFALAGFELANHVADSSA</sequence>
<accession>A0A375JF13</accession>
<dbReference type="EMBL" id="OVTA01000090">
    <property type="protein sequence ID" value="SPS02730.1"/>
    <property type="molecule type" value="Genomic_DNA"/>
</dbReference>
<reference evidence="1 2" key="1">
    <citation type="submission" date="2018-01" db="EMBL/GenBank/DDBJ databases">
        <authorList>
            <person name="Gaut B.S."/>
            <person name="Morton B.R."/>
            <person name="Clegg M.T."/>
            <person name="Duvall M.R."/>
        </authorList>
    </citation>
    <scope>NUCLEOTIDE SEQUENCE [LARGE SCALE GENOMIC DNA]</scope>
    <source>
        <strain evidence="1">Cupriavidus taiwanensis cmp 52</strain>
    </source>
</reference>
<dbReference type="AlphaFoldDB" id="A0A375JF13"/>
<proteinExistence type="predicted"/>
<gene>
    <name evidence="1" type="ORF">CBM2634_U260001</name>
</gene>
<name>A0A375JF13_9BURK</name>
<evidence type="ECO:0000313" key="1">
    <source>
        <dbReference type="EMBL" id="SPS02730.1"/>
    </source>
</evidence>
<evidence type="ECO:0000313" key="2">
    <source>
        <dbReference type="Proteomes" id="UP000256805"/>
    </source>
</evidence>
<protein>
    <submittedName>
        <fullName evidence="1">Uncharacterized protein</fullName>
    </submittedName>
</protein>
<organism evidence="1 2">
    <name type="scientific">Cupriavidus taiwanensis</name>
    <dbReference type="NCBI Taxonomy" id="164546"/>
    <lineage>
        <taxon>Bacteria</taxon>
        <taxon>Pseudomonadati</taxon>
        <taxon>Pseudomonadota</taxon>
        <taxon>Betaproteobacteria</taxon>
        <taxon>Burkholderiales</taxon>
        <taxon>Burkholderiaceae</taxon>
        <taxon>Cupriavidus</taxon>
    </lineage>
</organism>
<dbReference type="Proteomes" id="UP000256805">
    <property type="component" value="Unassembled WGS sequence"/>
</dbReference>